<dbReference type="InterPro" id="IPR051319">
    <property type="entry name" value="Oligoribo/pAp-PDE_c-di-AMP_PDE"/>
</dbReference>
<proteinExistence type="predicted"/>
<name>M0E3N9_9EURY</name>
<organism evidence="1 2">
    <name type="scientific">Halorubrum californiense DSM 19288</name>
    <dbReference type="NCBI Taxonomy" id="1227465"/>
    <lineage>
        <taxon>Archaea</taxon>
        <taxon>Methanobacteriati</taxon>
        <taxon>Methanobacteriota</taxon>
        <taxon>Stenosarchaea group</taxon>
        <taxon>Halobacteria</taxon>
        <taxon>Halobacteriales</taxon>
        <taxon>Haloferacaceae</taxon>
        <taxon>Halorubrum</taxon>
    </lineage>
</organism>
<reference evidence="1 2" key="1">
    <citation type="journal article" date="2014" name="PLoS Genet.">
        <title>Phylogenetically driven sequencing of extremely halophilic archaea reveals strategies for static and dynamic osmo-response.</title>
        <authorList>
            <person name="Becker E.A."/>
            <person name="Seitzer P.M."/>
            <person name="Tritt A."/>
            <person name="Larsen D."/>
            <person name="Krusor M."/>
            <person name="Yao A.I."/>
            <person name="Wu D."/>
            <person name="Madern D."/>
            <person name="Eisen J.A."/>
            <person name="Darling A.E."/>
            <person name="Facciotti M.T."/>
        </authorList>
    </citation>
    <scope>NUCLEOTIDE SEQUENCE [LARGE SCALE GENOMIC DNA]</scope>
    <source>
        <strain evidence="1 2">DSM 19288</strain>
    </source>
</reference>
<protein>
    <submittedName>
        <fullName evidence="1">DHH family phosphoesterase</fullName>
    </submittedName>
</protein>
<comment type="caution">
    <text evidence="1">The sequence shown here is derived from an EMBL/GenBank/DDBJ whole genome shotgun (WGS) entry which is preliminary data.</text>
</comment>
<gene>
    <name evidence="1" type="ORF">C463_10845</name>
</gene>
<accession>M0E3N9</accession>
<dbReference type="Proteomes" id="UP000011586">
    <property type="component" value="Unassembled WGS sequence"/>
</dbReference>
<dbReference type="EMBL" id="AOJK01000053">
    <property type="protein sequence ID" value="ELZ42405.1"/>
    <property type="molecule type" value="Genomic_DNA"/>
</dbReference>
<dbReference type="PANTHER" id="PTHR47618:SF1">
    <property type="entry name" value="BIFUNCTIONAL OLIGORIBONUCLEASE AND PAP PHOSPHATASE NRNA"/>
    <property type="match status" value="1"/>
</dbReference>
<sequence>MDPMSPILIDHHEPDNLASRATASFVDTEAEATAELIVQLAGAADWELSPEAALPLLVGLLDDTGFMTEASPRSVTGAVELFGALDDRTADLPKLLDQSRTSGEESARALGTLRATGYRAGDLFVAVTHVGGYETAAAHALCDAGIDLAVVCSDQADGFRVTARASESFVERRSLGGDILPALADEFGGNGGGHAGAGVAELHKASQAEVEAFLIDHFESELGLTFATEV</sequence>
<dbReference type="AlphaFoldDB" id="M0E3N9"/>
<evidence type="ECO:0000313" key="1">
    <source>
        <dbReference type="EMBL" id="ELZ42405.1"/>
    </source>
</evidence>
<evidence type="ECO:0000313" key="2">
    <source>
        <dbReference type="Proteomes" id="UP000011586"/>
    </source>
</evidence>
<keyword evidence="2" id="KW-1185">Reference proteome</keyword>
<dbReference type="InterPro" id="IPR038763">
    <property type="entry name" value="DHH_sf"/>
</dbReference>
<dbReference type="STRING" id="1227465.C463_10845"/>
<dbReference type="Gene3D" id="3.90.1640.10">
    <property type="entry name" value="inorganic pyrophosphatase (n-terminal core)"/>
    <property type="match status" value="1"/>
</dbReference>
<dbReference type="PANTHER" id="PTHR47618">
    <property type="entry name" value="BIFUNCTIONAL OLIGORIBONUCLEASE AND PAP PHOSPHATASE NRNA"/>
    <property type="match status" value="1"/>
</dbReference>
<dbReference type="SUPFAM" id="SSF64182">
    <property type="entry name" value="DHH phosphoesterases"/>
    <property type="match status" value="1"/>
</dbReference>